<proteinExistence type="predicted"/>
<gene>
    <name evidence="2" type="ORF">NBR_LOCUS10827</name>
</gene>
<keyword evidence="1" id="KW-0732">Signal</keyword>
<organism evidence="4">
    <name type="scientific">Nippostrongylus brasiliensis</name>
    <name type="common">Rat hookworm</name>
    <dbReference type="NCBI Taxonomy" id="27835"/>
    <lineage>
        <taxon>Eukaryota</taxon>
        <taxon>Metazoa</taxon>
        <taxon>Ecdysozoa</taxon>
        <taxon>Nematoda</taxon>
        <taxon>Chromadorea</taxon>
        <taxon>Rhabditida</taxon>
        <taxon>Rhabditina</taxon>
        <taxon>Rhabditomorpha</taxon>
        <taxon>Strongyloidea</taxon>
        <taxon>Heligmosomidae</taxon>
        <taxon>Nippostrongylus</taxon>
    </lineage>
</organism>
<protein>
    <submittedName>
        <fullName evidence="4">Salivary gland-expressed bhlh</fullName>
    </submittedName>
</protein>
<reference evidence="2 3" key="2">
    <citation type="submission" date="2018-11" db="EMBL/GenBank/DDBJ databases">
        <authorList>
            <consortium name="Pathogen Informatics"/>
        </authorList>
    </citation>
    <scope>NUCLEOTIDE SEQUENCE [LARGE SCALE GENOMIC DNA]</scope>
</reference>
<dbReference type="Proteomes" id="UP000271162">
    <property type="component" value="Unassembled WGS sequence"/>
</dbReference>
<evidence type="ECO:0000313" key="2">
    <source>
        <dbReference type="EMBL" id="VDL74416.1"/>
    </source>
</evidence>
<name>A0A0N4Y4J8_NIPBR</name>
<reference evidence="4" key="1">
    <citation type="submission" date="2017-02" db="UniProtKB">
        <authorList>
            <consortium name="WormBaseParasite"/>
        </authorList>
    </citation>
    <scope>IDENTIFICATION</scope>
</reference>
<sequence>MNTFPLLLLFGIAATSAWAAVREKRQGTVVERTVINNFGARPGFGNPYGSNGFAYGNRSPYAPYGGGFNNGWGNPAPQPWGYNGFNRGPYGEQRRSDQNDSLACITHTDLVVVCMVPDHLAADLMDHMEEEVMDSVEDLPQSSRELTMNSRLYAANYHVLTHSAACNLFYTGGSDLTSEVDSLDATGKEAKVKLKYDQLKSTSTRVKRQWGWGGGYGPGWGNPYGYGGGYGGGPWAWRRPAVVQRTVIVQQYPPWRS</sequence>
<feature type="chain" id="PRO_5043125168" evidence="1">
    <location>
        <begin position="20"/>
        <end position="257"/>
    </location>
</feature>
<dbReference type="AlphaFoldDB" id="A0A0N4Y4J8"/>
<evidence type="ECO:0000256" key="1">
    <source>
        <dbReference type="SAM" id="SignalP"/>
    </source>
</evidence>
<evidence type="ECO:0000313" key="4">
    <source>
        <dbReference type="WBParaSite" id="NBR_0001082601-mRNA-1"/>
    </source>
</evidence>
<dbReference type="EMBL" id="UYSL01020395">
    <property type="protein sequence ID" value="VDL74416.1"/>
    <property type="molecule type" value="Genomic_DNA"/>
</dbReference>
<dbReference type="WBParaSite" id="NBR_0001082601-mRNA-1">
    <property type="protein sequence ID" value="NBR_0001082601-mRNA-1"/>
    <property type="gene ID" value="NBR_0001082601"/>
</dbReference>
<evidence type="ECO:0000313" key="3">
    <source>
        <dbReference type="Proteomes" id="UP000271162"/>
    </source>
</evidence>
<accession>A0A0N4Y4J8</accession>
<feature type="signal peptide" evidence="1">
    <location>
        <begin position="1"/>
        <end position="19"/>
    </location>
</feature>
<keyword evidence="3" id="KW-1185">Reference proteome</keyword>